<dbReference type="PANTHER" id="PTHR12320:SF1">
    <property type="entry name" value="PROTEIN PHOSPHATASE PTC7 HOMOLOG"/>
    <property type="match status" value="1"/>
</dbReference>
<sequence>MASLTGGINLGAINSKTLWTLTREVGVSITIAIPLRRYQSSLSTASFPLKRSLSRASHSSQIPIRLFSTTRCNFSSPTFTYGISASYCAKESRYSPTKNLSPFNPHSPIPIPLKPADRRPASGQDAFFVAPISNTSDIALGVADGVGGWIDSGVDPSDFSHGLCEYMAHTASASNTIDEAPISARRLMQKGYDLVCASGKVRAGGSTAIVGIFNSGGVMEVANLGDSGYIQLRAGAVHSASECQTHAFNTPYQLSLVPEAVMRQAAKFGGEQLMDLPGDAEVMSKELKHGDVVVFASDGVWDNLSGGDVLRIVSKRMRYEGAWVNGTGDEGTAVGERLAESIEEGGAGGADKGVLSLQSLLAVDIAGEAKAAGLSLRRDGPFAREVQRRYPDEKWTGGKSDDICVVVVVAVEEGK</sequence>
<dbReference type="Gene3D" id="3.60.40.10">
    <property type="entry name" value="PPM-type phosphatase domain"/>
    <property type="match status" value="1"/>
</dbReference>
<feature type="domain" description="PPM-type phosphatase" evidence="2">
    <location>
        <begin position="108"/>
        <end position="410"/>
    </location>
</feature>
<keyword evidence="1" id="KW-0904">Protein phosphatase</keyword>
<proteinExistence type="inferred from homology"/>
<gene>
    <name evidence="3" type="ORF">DSL72_005403</name>
</gene>
<dbReference type="InterPro" id="IPR001932">
    <property type="entry name" value="PPM-type_phosphatase-like_dom"/>
</dbReference>
<dbReference type="AlphaFoldDB" id="A0A8A3PFL1"/>
<evidence type="ECO:0000259" key="2">
    <source>
        <dbReference type="PROSITE" id="PS51746"/>
    </source>
</evidence>
<dbReference type="PANTHER" id="PTHR12320">
    <property type="entry name" value="PROTEIN PHOSPHATASE 2C"/>
    <property type="match status" value="1"/>
</dbReference>
<dbReference type="SMART" id="SM00332">
    <property type="entry name" value="PP2Cc"/>
    <property type="match status" value="1"/>
</dbReference>
<protein>
    <recommendedName>
        <fullName evidence="1">Protein phosphatase</fullName>
        <ecNumber evidence="1">3.1.3.16</ecNumber>
    </recommendedName>
</protein>
<comment type="catalytic activity">
    <reaction evidence="1">
        <text>O-phospho-L-threonyl-[protein] + H2O = L-threonyl-[protein] + phosphate</text>
        <dbReference type="Rhea" id="RHEA:47004"/>
        <dbReference type="Rhea" id="RHEA-COMP:11060"/>
        <dbReference type="Rhea" id="RHEA-COMP:11605"/>
        <dbReference type="ChEBI" id="CHEBI:15377"/>
        <dbReference type="ChEBI" id="CHEBI:30013"/>
        <dbReference type="ChEBI" id="CHEBI:43474"/>
        <dbReference type="ChEBI" id="CHEBI:61977"/>
        <dbReference type="EC" id="3.1.3.16"/>
    </reaction>
</comment>
<keyword evidence="1" id="KW-0479">Metal-binding</keyword>
<evidence type="ECO:0000313" key="4">
    <source>
        <dbReference type="Proteomes" id="UP000672032"/>
    </source>
</evidence>
<dbReference type="GO" id="GO:0046872">
    <property type="term" value="F:metal ion binding"/>
    <property type="evidence" value="ECO:0007669"/>
    <property type="project" value="UniProtKB-UniRule"/>
</dbReference>
<dbReference type="InterPro" id="IPR036457">
    <property type="entry name" value="PPM-type-like_dom_sf"/>
</dbReference>
<dbReference type="PROSITE" id="PS51746">
    <property type="entry name" value="PPM_2"/>
    <property type="match status" value="1"/>
</dbReference>
<comment type="cofactor">
    <cofactor evidence="1">
        <name>Mg(2+)</name>
        <dbReference type="ChEBI" id="CHEBI:18420"/>
    </cofactor>
</comment>
<dbReference type="SUPFAM" id="SSF81606">
    <property type="entry name" value="PP2C-like"/>
    <property type="match status" value="1"/>
</dbReference>
<keyword evidence="1" id="KW-0378">Hydrolase</keyword>
<evidence type="ECO:0000313" key="3">
    <source>
        <dbReference type="EMBL" id="QSZ33831.1"/>
    </source>
</evidence>
<dbReference type="EC" id="3.1.3.16" evidence="1"/>
<comment type="cofactor">
    <cofactor evidence="1">
        <name>Mn(2+)</name>
        <dbReference type="ChEBI" id="CHEBI:29035"/>
    </cofactor>
</comment>
<dbReference type="EMBL" id="CP063408">
    <property type="protein sequence ID" value="QSZ33831.1"/>
    <property type="molecule type" value="Genomic_DNA"/>
</dbReference>
<keyword evidence="1" id="KW-0460">Magnesium</keyword>
<dbReference type="Proteomes" id="UP000672032">
    <property type="component" value="Chromosome 4"/>
</dbReference>
<organism evidence="3 4">
    <name type="scientific">Monilinia vaccinii-corymbosi</name>
    <dbReference type="NCBI Taxonomy" id="61207"/>
    <lineage>
        <taxon>Eukaryota</taxon>
        <taxon>Fungi</taxon>
        <taxon>Dikarya</taxon>
        <taxon>Ascomycota</taxon>
        <taxon>Pezizomycotina</taxon>
        <taxon>Leotiomycetes</taxon>
        <taxon>Helotiales</taxon>
        <taxon>Sclerotiniaceae</taxon>
        <taxon>Monilinia</taxon>
    </lineage>
</organism>
<accession>A0A8A3PFL1</accession>
<comment type="similarity">
    <text evidence="1">Belongs to the PP2C family.</text>
</comment>
<dbReference type="GO" id="GO:0004722">
    <property type="term" value="F:protein serine/threonine phosphatase activity"/>
    <property type="evidence" value="ECO:0007669"/>
    <property type="project" value="UniProtKB-EC"/>
</dbReference>
<comment type="catalytic activity">
    <reaction evidence="1">
        <text>O-phospho-L-seryl-[protein] + H2O = L-seryl-[protein] + phosphate</text>
        <dbReference type="Rhea" id="RHEA:20629"/>
        <dbReference type="Rhea" id="RHEA-COMP:9863"/>
        <dbReference type="Rhea" id="RHEA-COMP:11604"/>
        <dbReference type="ChEBI" id="CHEBI:15377"/>
        <dbReference type="ChEBI" id="CHEBI:29999"/>
        <dbReference type="ChEBI" id="CHEBI:43474"/>
        <dbReference type="ChEBI" id="CHEBI:83421"/>
        <dbReference type="EC" id="3.1.3.16"/>
    </reaction>
</comment>
<evidence type="ECO:0000256" key="1">
    <source>
        <dbReference type="RuleBase" id="RU366020"/>
    </source>
</evidence>
<reference evidence="3" key="1">
    <citation type="submission" date="2020-10" db="EMBL/GenBank/DDBJ databases">
        <title>Genome Sequence of Monilinia vaccinii-corymbosi Sheds Light on Mummy Berry Disease Infection of Blueberry and Mating Type.</title>
        <authorList>
            <person name="Yow A.G."/>
            <person name="Zhang Y."/>
            <person name="Bansal K."/>
            <person name="Eacker S.M."/>
            <person name="Sullivan S."/>
            <person name="Liachko I."/>
            <person name="Cubeta M.A."/>
            <person name="Rollins J.A."/>
            <person name="Ashrafi H."/>
        </authorList>
    </citation>
    <scope>NUCLEOTIDE SEQUENCE</scope>
    <source>
        <strain evidence="3">RL-1</strain>
    </source>
</reference>
<keyword evidence="4" id="KW-1185">Reference proteome</keyword>
<dbReference type="OrthoDB" id="60843at2759"/>
<keyword evidence="1" id="KW-0464">Manganese</keyword>
<name>A0A8A3PFL1_9HELO</name>
<dbReference type="InterPro" id="IPR039123">
    <property type="entry name" value="PPTC7"/>
</dbReference>